<dbReference type="Proteomes" id="UP000203589">
    <property type="component" value="Chromosome"/>
</dbReference>
<gene>
    <name evidence="2" type="ORF">ANTHELSMS3_01700</name>
</gene>
<reference evidence="2 3" key="1">
    <citation type="submission" date="2017-07" db="EMBL/GenBank/DDBJ databases">
        <title>Genome Sequence of Antarctobacter heliothermus Strain SMS3 Isolated from a culture of the Diatom Skeletonema marinoi.</title>
        <authorList>
            <person name="Topel M."/>
            <person name="Pinder M.I.M."/>
            <person name="Johansson O.N."/>
            <person name="Kourtchenko O."/>
            <person name="Godhe A."/>
            <person name="Clarke A.K."/>
        </authorList>
    </citation>
    <scope>NUCLEOTIDE SEQUENCE [LARGE SCALE GENOMIC DNA]</scope>
    <source>
        <strain evidence="2 3">SMS3</strain>
    </source>
</reference>
<evidence type="ECO:0000259" key="1">
    <source>
        <dbReference type="Pfam" id="PF06527"/>
    </source>
</evidence>
<proteinExistence type="predicted"/>
<dbReference type="RefSeq" id="WP_198319909.1">
    <property type="nucleotide sequence ID" value="NZ_CP022540.1"/>
</dbReference>
<sequence length="490" mass="54368">MTLWPRLPFHADETLLSYADRLSILHTGRGMERLVRDLGINTEHFTAGRGEAVLAFAEAVGLPVNDAERASVRVFQRGASFRREAISKTFLSPRAARYCPSCLEEDGNHADRQFRLIWGFRHVARCDRHSTWLLAAARKDEINLRLALGGERLGSPRAATPEPPEYLAWLRARLSGGACLGSSWMRGQTLEQVLAASEMLRGILQHGHKVALTKLSPEQVEEATDIGFSIYSEGPEAIEEALDTIRVTSPATAVQAGPLAYYGKLFDWLDRRSNAIDPGPIRDILRDHIVKHSAIEPGTRVLGVEITERRFHTLYSLSTAVGIERPRLSRLLKKLGRIPSSATEVETGNMVFEVDKTVPLIEAFKTAIPLHDVPEYLGASQRQVEILYRVGVLQPLVPRAERGAVRNVVFGRSHLDDFLKRISDLPALDDAAVGDYHPISYACQRGAGRFEDIFGDILEGQTLAFRHSEKSGVSAIYVDVRSLVSIRKSA</sequence>
<organism evidence="2 3">
    <name type="scientific">Antarctobacter heliothermus</name>
    <dbReference type="NCBI Taxonomy" id="74033"/>
    <lineage>
        <taxon>Bacteria</taxon>
        <taxon>Pseudomonadati</taxon>
        <taxon>Pseudomonadota</taxon>
        <taxon>Alphaproteobacteria</taxon>
        <taxon>Rhodobacterales</taxon>
        <taxon>Roseobacteraceae</taxon>
        <taxon>Antarctobacter</taxon>
    </lineage>
</organism>
<dbReference type="AlphaFoldDB" id="A0A222E2D0"/>
<evidence type="ECO:0000313" key="2">
    <source>
        <dbReference type="EMBL" id="ASP20389.1"/>
    </source>
</evidence>
<dbReference type="EMBL" id="CP022540">
    <property type="protein sequence ID" value="ASP20389.1"/>
    <property type="molecule type" value="Genomic_DNA"/>
</dbReference>
<dbReference type="KEGG" id="aht:ANTHELSMS3_01700"/>
<accession>A0A222E2D0</accession>
<dbReference type="InterPro" id="IPR009492">
    <property type="entry name" value="TniQ"/>
</dbReference>
<evidence type="ECO:0000313" key="3">
    <source>
        <dbReference type="Proteomes" id="UP000203589"/>
    </source>
</evidence>
<protein>
    <submittedName>
        <fullName evidence="2">TniQ</fullName>
    </submittedName>
</protein>
<name>A0A222E2D0_9RHOB</name>
<feature type="domain" description="TniQ" evidence="1">
    <location>
        <begin position="6"/>
        <end position="131"/>
    </location>
</feature>
<dbReference type="Pfam" id="PF06527">
    <property type="entry name" value="TniQ"/>
    <property type="match status" value="1"/>
</dbReference>
<keyword evidence="3" id="KW-1185">Reference proteome</keyword>